<comment type="caution">
    <text evidence="2">The sequence shown here is derived from an EMBL/GenBank/DDBJ whole genome shotgun (WGS) entry which is preliminary data.</text>
</comment>
<name>A0A0F9BVB7_9ZZZZ</name>
<organism evidence="2">
    <name type="scientific">marine sediment metagenome</name>
    <dbReference type="NCBI Taxonomy" id="412755"/>
    <lineage>
        <taxon>unclassified sequences</taxon>
        <taxon>metagenomes</taxon>
        <taxon>ecological metagenomes</taxon>
    </lineage>
</organism>
<evidence type="ECO:0000313" key="2">
    <source>
        <dbReference type="EMBL" id="KKL17882.1"/>
    </source>
</evidence>
<protein>
    <submittedName>
        <fullName evidence="2">Uncharacterized protein</fullName>
    </submittedName>
</protein>
<keyword evidence="1" id="KW-0472">Membrane</keyword>
<gene>
    <name evidence="2" type="ORF">LCGC14_2481070</name>
</gene>
<sequence length="97" mass="10829">MTEELDPVPQITLNHLGIGDVDIDINKLAKMVETWVDVRIDEQNIEIETKLVNLSQSIQDVIDDFYGSVLKYLKSGMIVSINVGLIGFGYFLKGVMA</sequence>
<keyword evidence="1" id="KW-0812">Transmembrane</keyword>
<dbReference type="AlphaFoldDB" id="A0A0F9BVB7"/>
<reference evidence="2" key="1">
    <citation type="journal article" date="2015" name="Nature">
        <title>Complex archaea that bridge the gap between prokaryotes and eukaryotes.</title>
        <authorList>
            <person name="Spang A."/>
            <person name="Saw J.H."/>
            <person name="Jorgensen S.L."/>
            <person name="Zaremba-Niedzwiedzka K."/>
            <person name="Martijn J."/>
            <person name="Lind A.E."/>
            <person name="van Eijk R."/>
            <person name="Schleper C."/>
            <person name="Guy L."/>
            <person name="Ettema T.J."/>
        </authorList>
    </citation>
    <scope>NUCLEOTIDE SEQUENCE</scope>
</reference>
<keyword evidence="1" id="KW-1133">Transmembrane helix</keyword>
<proteinExistence type="predicted"/>
<evidence type="ECO:0000256" key="1">
    <source>
        <dbReference type="SAM" id="Phobius"/>
    </source>
</evidence>
<dbReference type="EMBL" id="LAZR01039083">
    <property type="protein sequence ID" value="KKL17882.1"/>
    <property type="molecule type" value="Genomic_DNA"/>
</dbReference>
<feature type="transmembrane region" description="Helical" evidence="1">
    <location>
        <begin position="72"/>
        <end position="92"/>
    </location>
</feature>
<accession>A0A0F9BVB7</accession>